<comment type="caution">
    <text evidence="1">The sequence shown here is derived from an EMBL/GenBank/DDBJ whole genome shotgun (WGS) entry which is preliminary data.</text>
</comment>
<reference evidence="1" key="1">
    <citation type="submission" date="2022-10" db="EMBL/GenBank/DDBJ databases">
        <title>Complete Genome of Trichothecium roseum strain YXFP-22015, a Plant Pathogen Isolated from Citrus.</title>
        <authorList>
            <person name="Wang Y."/>
            <person name="Zhu L."/>
        </authorList>
    </citation>
    <scope>NUCLEOTIDE SEQUENCE</scope>
    <source>
        <strain evidence="1">YXFP-22015</strain>
    </source>
</reference>
<dbReference type="Proteomes" id="UP001163324">
    <property type="component" value="Chromosome 4"/>
</dbReference>
<evidence type="ECO:0000313" key="1">
    <source>
        <dbReference type="EMBL" id="KAI9900028.1"/>
    </source>
</evidence>
<gene>
    <name evidence="1" type="ORF">N3K66_004290</name>
</gene>
<name>A0ACC0V2I2_9HYPO</name>
<dbReference type="EMBL" id="CM047943">
    <property type="protein sequence ID" value="KAI9900028.1"/>
    <property type="molecule type" value="Genomic_DNA"/>
</dbReference>
<protein>
    <submittedName>
        <fullName evidence="1">Uncharacterized protein</fullName>
    </submittedName>
</protein>
<organism evidence="1 2">
    <name type="scientific">Trichothecium roseum</name>
    <dbReference type="NCBI Taxonomy" id="47278"/>
    <lineage>
        <taxon>Eukaryota</taxon>
        <taxon>Fungi</taxon>
        <taxon>Dikarya</taxon>
        <taxon>Ascomycota</taxon>
        <taxon>Pezizomycotina</taxon>
        <taxon>Sordariomycetes</taxon>
        <taxon>Hypocreomycetidae</taxon>
        <taxon>Hypocreales</taxon>
        <taxon>Hypocreales incertae sedis</taxon>
        <taxon>Trichothecium</taxon>
    </lineage>
</organism>
<proteinExistence type="predicted"/>
<keyword evidence="2" id="KW-1185">Reference proteome</keyword>
<evidence type="ECO:0000313" key="2">
    <source>
        <dbReference type="Proteomes" id="UP001163324"/>
    </source>
</evidence>
<accession>A0ACC0V2I2</accession>
<sequence length="581" mass="65830">MAVNRQGVFRRTVDNEEEDREQIFLNVRDQKWQEWPNEAGFDGLDEHVGPIALDVQGHIPSWAAGSLFRTGPGQSSVENTSRGKHYVSHWFDGFAHTHRFDIRPLPSGSCAVYYSSRRQSEKFVEQIKEKGWRCSMSFAQRHDPCVGLFSKVMSAFHKTSNNNVVVELNVPIETAKVKTKDTQVAGHMIDVENAFVLTDSDTLLEIDPNTLEPLDYRAQSSFHQELTGNMGSAHSQRDFETGDLFNFNLAFGRYPTYRVFRINAATKTTDILASICFPDIKPAYIHSFFLTANYIVLCIPSTHFAWNGIKIPYTGNVVDAIEPFDESKVSHWVVVDRRSNKGVVARFKTQAGFFFHSVNAFEEVAKDGGEGAQTYLNLECLWYDTPDIIRSFYYDILLDRHGATREYWLDNEGCKKCQGRLTRYRFRMPSSTYRYGNDIPSAEQVFSVPNPHAGELPTINKAYATRPHTYVYATATRSLSTMTDCIVKTDVRNGNVLIWGAPNGHTPSEVIFIARPEPWDEDDGVLLSVVLDGHQRKSYLLCLDARSFEEMGRAEVGFAIGIGFHGVHTSEELQARTFTDE</sequence>